<evidence type="ECO:0000313" key="1">
    <source>
        <dbReference type="EMBL" id="KRK33008.1"/>
    </source>
</evidence>
<reference evidence="1 2" key="1">
    <citation type="journal article" date="2015" name="Genome Announc.">
        <title>Expanding the biotechnology potential of lactobacilli through comparative genomics of 213 strains and associated genera.</title>
        <authorList>
            <person name="Sun Z."/>
            <person name="Harris H.M."/>
            <person name="McCann A."/>
            <person name="Guo C."/>
            <person name="Argimon S."/>
            <person name="Zhang W."/>
            <person name="Yang X."/>
            <person name="Jeffery I.B."/>
            <person name="Cooney J.C."/>
            <person name="Kagawa T.F."/>
            <person name="Liu W."/>
            <person name="Song Y."/>
            <person name="Salvetti E."/>
            <person name="Wrobel A."/>
            <person name="Rasinkangas P."/>
            <person name="Parkhill J."/>
            <person name="Rea M.C."/>
            <person name="O'Sullivan O."/>
            <person name="Ritari J."/>
            <person name="Douillard F.P."/>
            <person name="Paul Ross R."/>
            <person name="Yang R."/>
            <person name="Briner A.E."/>
            <person name="Felis G.E."/>
            <person name="de Vos W.M."/>
            <person name="Barrangou R."/>
            <person name="Klaenhammer T.R."/>
            <person name="Caufield P.W."/>
            <person name="Cui Y."/>
            <person name="Zhang H."/>
            <person name="O'Toole P.W."/>
        </authorList>
    </citation>
    <scope>NUCLEOTIDE SEQUENCE [LARGE SCALE GENOMIC DNA]</scope>
    <source>
        <strain evidence="1 2">DSM 20003</strain>
    </source>
</reference>
<protein>
    <submittedName>
        <fullName evidence="1">Uncharacterized protein</fullName>
    </submittedName>
</protein>
<dbReference type="PATRIC" id="fig|1423726.3.peg.1599"/>
<organism evidence="1 2">
    <name type="scientific">Loigolactobacillus bifermentans DSM 20003</name>
    <dbReference type="NCBI Taxonomy" id="1423726"/>
    <lineage>
        <taxon>Bacteria</taxon>
        <taxon>Bacillati</taxon>
        <taxon>Bacillota</taxon>
        <taxon>Bacilli</taxon>
        <taxon>Lactobacillales</taxon>
        <taxon>Lactobacillaceae</taxon>
        <taxon>Loigolactobacillus</taxon>
    </lineage>
</organism>
<dbReference type="AlphaFoldDB" id="A0A0R1GG62"/>
<keyword evidence="2" id="KW-1185">Reference proteome</keyword>
<dbReference type="STRING" id="1423726.FC07_GL001545"/>
<sequence>MKTLFKQFKPTTHFSDDAVRQAEPVAVLDIVPTRQSQLENAAILFHYQPLTHYVARYQIYVENDSDYTLWVDLGLENQLCLGTLTLTADTAAKLQQYGDNLAAHYARDTHKLRLMVALFTGPLISAYRNHFLANLATNDQQLFSPSEGLFKVPTVSEPVAQRTIPVDHQYDALLNAGHTTAECFKILRDQADFHLSSQLNMPNGDPATGPLPAFENLKLALFDAPVNATYQDTAVTLAPDASALTVQITRPDLFQMSALQLCYKPHTNINFLSRVNAQHAPYQFGRIQYNVLAHLDDQWHCYYLPDWHFTLNTTDALEQIFINDYLFFFHY</sequence>
<proteinExistence type="predicted"/>
<gene>
    <name evidence="1" type="ORF">FC07_GL001545</name>
</gene>
<dbReference type="Proteomes" id="UP000051461">
    <property type="component" value="Unassembled WGS sequence"/>
</dbReference>
<accession>A0A0R1GG62</accession>
<comment type="caution">
    <text evidence="1">The sequence shown here is derived from an EMBL/GenBank/DDBJ whole genome shotgun (WGS) entry which is preliminary data.</text>
</comment>
<evidence type="ECO:0000313" key="2">
    <source>
        <dbReference type="Proteomes" id="UP000051461"/>
    </source>
</evidence>
<name>A0A0R1GG62_9LACO</name>
<dbReference type="RefSeq" id="WP_057905607.1">
    <property type="nucleotide sequence ID" value="NZ_AZDA01000128.1"/>
</dbReference>
<dbReference type="EMBL" id="AZDA01000128">
    <property type="protein sequence ID" value="KRK33008.1"/>
    <property type="molecule type" value="Genomic_DNA"/>
</dbReference>